<dbReference type="OrthoDB" id="7216893at2"/>
<dbReference type="STRING" id="1365950.SAMN05428963_10714"/>
<dbReference type="Pfam" id="PF03466">
    <property type="entry name" value="LysR_substrate"/>
    <property type="match status" value="1"/>
</dbReference>
<dbReference type="InterPro" id="IPR000847">
    <property type="entry name" value="LysR_HTH_N"/>
</dbReference>
<dbReference type="Proteomes" id="UP000190135">
    <property type="component" value="Unassembled WGS sequence"/>
</dbReference>
<protein>
    <submittedName>
        <fullName evidence="6">DNA-binding transcriptional regulator, LysR family</fullName>
    </submittedName>
</protein>
<accession>A0A1T4RK26</accession>
<name>A0A1T4RK26_9HYPH</name>
<dbReference type="RefSeq" id="WP_116002688.1">
    <property type="nucleotide sequence ID" value="NZ_FUXL01000007.1"/>
</dbReference>
<evidence type="ECO:0000256" key="3">
    <source>
        <dbReference type="ARBA" id="ARBA00023125"/>
    </source>
</evidence>
<dbReference type="FunFam" id="1.10.10.10:FF:000001">
    <property type="entry name" value="LysR family transcriptional regulator"/>
    <property type="match status" value="1"/>
</dbReference>
<dbReference type="PANTHER" id="PTHR30346">
    <property type="entry name" value="TRANSCRIPTIONAL DUAL REGULATOR HCAR-RELATED"/>
    <property type="match status" value="1"/>
</dbReference>
<dbReference type="PANTHER" id="PTHR30346:SF0">
    <property type="entry name" value="HCA OPERON TRANSCRIPTIONAL ACTIVATOR HCAR"/>
    <property type="match status" value="1"/>
</dbReference>
<evidence type="ECO:0000256" key="1">
    <source>
        <dbReference type="ARBA" id="ARBA00009437"/>
    </source>
</evidence>
<keyword evidence="4" id="KW-0804">Transcription</keyword>
<keyword evidence="3 6" id="KW-0238">DNA-binding</keyword>
<evidence type="ECO:0000259" key="5">
    <source>
        <dbReference type="PROSITE" id="PS50931"/>
    </source>
</evidence>
<dbReference type="SUPFAM" id="SSF53850">
    <property type="entry name" value="Periplasmic binding protein-like II"/>
    <property type="match status" value="1"/>
</dbReference>
<dbReference type="GO" id="GO:0003677">
    <property type="term" value="F:DNA binding"/>
    <property type="evidence" value="ECO:0007669"/>
    <property type="project" value="UniProtKB-KW"/>
</dbReference>
<dbReference type="Gene3D" id="3.40.190.10">
    <property type="entry name" value="Periplasmic binding protein-like II"/>
    <property type="match status" value="2"/>
</dbReference>
<dbReference type="GO" id="GO:0032993">
    <property type="term" value="C:protein-DNA complex"/>
    <property type="evidence" value="ECO:0007669"/>
    <property type="project" value="TreeGrafter"/>
</dbReference>
<keyword evidence="2" id="KW-0805">Transcription regulation</keyword>
<dbReference type="SUPFAM" id="SSF46785">
    <property type="entry name" value="Winged helix' DNA-binding domain"/>
    <property type="match status" value="1"/>
</dbReference>
<evidence type="ECO:0000256" key="2">
    <source>
        <dbReference type="ARBA" id="ARBA00023015"/>
    </source>
</evidence>
<dbReference type="InterPro" id="IPR005119">
    <property type="entry name" value="LysR_subst-bd"/>
</dbReference>
<evidence type="ECO:0000256" key="4">
    <source>
        <dbReference type="ARBA" id="ARBA00023163"/>
    </source>
</evidence>
<dbReference type="EMBL" id="FUXL01000007">
    <property type="protein sequence ID" value="SKA16344.1"/>
    <property type="molecule type" value="Genomic_DNA"/>
</dbReference>
<dbReference type="PRINTS" id="PR00039">
    <property type="entry name" value="HTHLYSR"/>
</dbReference>
<feature type="domain" description="HTH lysR-type" evidence="5">
    <location>
        <begin position="9"/>
        <end position="66"/>
    </location>
</feature>
<dbReference type="InterPro" id="IPR036388">
    <property type="entry name" value="WH-like_DNA-bd_sf"/>
</dbReference>
<gene>
    <name evidence="6" type="ORF">SAMN05428963_10714</name>
</gene>
<evidence type="ECO:0000313" key="7">
    <source>
        <dbReference type="Proteomes" id="UP000190135"/>
    </source>
</evidence>
<dbReference type="PROSITE" id="PS50931">
    <property type="entry name" value="HTH_LYSR"/>
    <property type="match status" value="1"/>
</dbReference>
<dbReference type="AlphaFoldDB" id="A0A1T4RK26"/>
<sequence length="315" mass="34595">MTSNFSESFNEKYLIFLLSVAKVGSFREAARALGVRPSSVSRAIRHLEDNLGVALFERKTSGVRLTNAGRCFQNEVAIALAQIERARKTAAAAGRGEIGRLRIGVLTSLAGGFLRGLLAAHALEQPAISVDIHDASRRDQLAAIRSRALDIAFLTGASVVRGCETAELWQERLHLAMPRDHRLASRRRLDWSDLHSERFIVSHFPPGPEVHDYIVRRASDYSTYPSIEFQAVRLGTLLNLVGLGQGITVVSEAVAAAKLPNVVLRPLTNPEDMMPMSAVWSPKNDNPALRRFISLAHVLAGRVRPGSSDWTHRVA</sequence>
<dbReference type="GO" id="GO:0003700">
    <property type="term" value="F:DNA-binding transcription factor activity"/>
    <property type="evidence" value="ECO:0007669"/>
    <property type="project" value="InterPro"/>
</dbReference>
<proteinExistence type="inferred from homology"/>
<comment type="similarity">
    <text evidence="1">Belongs to the LysR transcriptional regulatory family.</text>
</comment>
<dbReference type="CDD" id="cd08414">
    <property type="entry name" value="PBP2_LTTR_aromatics_like"/>
    <property type="match status" value="1"/>
</dbReference>
<evidence type="ECO:0000313" key="6">
    <source>
        <dbReference type="EMBL" id="SKA16344.1"/>
    </source>
</evidence>
<dbReference type="InterPro" id="IPR036390">
    <property type="entry name" value="WH_DNA-bd_sf"/>
</dbReference>
<organism evidence="6 7">
    <name type="scientific">Consotaella salsifontis</name>
    <dbReference type="NCBI Taxonomy" id="1365950"/>
    <lineage>
        <taxon>Bacteria</taxon>
        <taxon>Pseudomonadati</taxon>
        <taxon>Pseudomonadota</taxon>
        <taxon>Alphaproteobacteria</taxon>
        <taxon>Hyphomicrobiales</taxon>
        <taxon>Aurantimonadaceae</taxon>
        <taxon>Consotaella</taxon>
    </lineage>
</organism>
<dbReference type="Pfam" id="PF00126">
    <property type="entry name" value="HTH_1"/>
    <property type="match status" value="1"/>
</dbReference>
<keyword evidence="7" id="KW-1185">Reference proteome</keyword>
<dbReference type="Gene3D" id="1.10.10.10">
    <property type="entry name" value="Winged helix-like DNA-binding domain superfamily/Winged helix DNA-binding domain"/>
    <property type="match status" value="1"/>
</dbReference>
<reference evidence="6 7" key="1">
    <citation type="submission" date="2017-02" db="EMBL/GenBank/DDBJ databases">
        <authorList>
            <person name="Peterson S.W."/>
        </authorList>
    </citation>
    <scope>NUCLEOTIDE SEQUENCE [LARGE SCALE GENOMIC DNA]</scope>
    <source>
        <strain evidence="6 7">USBA 369</strain>
    </source>
</reference>